<dbReference type="InterPro" id="IPR036444">
    <property type="entry name" value="PLipase_A2_dom_sf"/>
</dbReference>
<gene>
    <name evidence="2" type="ORF">CBQ26_07705</name>
</gene>
<keyword evidence="3" id="KW-1185">Reference proteome</keyword>
<protein>
    <recommendedName>
        <fullName evidence="4">Phospholipase</fullName>
    </recommendedName>
</protein>
<dbReference type="OrthoDB" id="290927at2"/>
<dbReference type="GO" id="GO:0004623">
    <property type="term" value="F:phospholipase A2 activity"/>
    <property type="evidence" value="ECO:0007669"/>
    <property type="project" value="InterPro"/>
</dbReference>
<dbReference type="Proteomes" id="UP000197208">
    <property type="component" value="Unassembled WGS sequence"/>
</dbReference>
<comment type="caution">
    <text evidence="2">The sequence shown here is derived from an EMBL/GenBank/DDBJ whole genome shotgun (WGS) entry which is preliminary data.</text>
</comment>
<dbReference type="Gene3D" id="1.20.90.10">
    <property type="entry name" value="Phospholipase A2 domain"/>
    <property type="match status" value="1"/>
</dbReference>
<dbReference type="PROSITE" id="PS51257">
    <property type="entry name" value="PROKAR_LIPOPROTEIN"/>
    <property type="match status" value="1"/>
</dbReference>
<dbReference type="RefSeq" id="WP_088248064.1">
    <property type="nucleotide sequence ID" value="NZ_NHMK01000010.1"/>
</dbReference>
<proteinExistence type="predicted"/>
<organism evidence="2 3">
    <name type="scientific">Deinococcus indicus</name>
    <dbReference type="NCBI Taxonomy" id="223556"/>
    <lineage>
        <taxon>Bacteria</taxon>
        <taxon>Thermotogati</taxon>
        <taxon>Deinococcota</taxon>
        <taxon>Deinococci</taxon>
        <taxon>Deinococcales</taxon>
        <taxon>Deinococcaceae</taxon>
        <taxon>Deinococcus</taxon>
    </lineage>
</organism>
<accession>A0A246BMG6</accession>
<dbReference type="AlphaFoldDB" id="A0A246BMG6"/>
<dbReference type="GO" id="GO:0006644">
    <property type="term" value="P:phospholipid metabolic process"/>
    <property type="evidence" value="ECO:0007669"/>
    <property type="project" value="InterPro"/>
</dbReference>
<dbReference type="Pfam" id="PF09056">
    <property type="entry name" value="Phospholip_A2_3"/>
    <property type="match status" value="1"/>
</dbReference>
<reference evidence="2 3" key="1">
    <citation type="submission" date="2017-05" db="EMBL/GenBank/DDBJ databases">
        <title>De novo genome assembly of Deniococcus indicus strain DR1.</title>
        <authorList>
            <person name="Chauhan D."/>
            <person name="Yennamalli R.M."/>
            <person name="Priyadarshini R."/>
        </authorList>
    </citation>
    <scope>NUCLEOTIDE SEQUENCE [LARGE SCALE GENOMIC DNA]</scope>
    <source>
        <strain evidence="2 3">DR1</strain>
    </source>
</reference>
<feature type="signal peptide" evidence="1">
    <location>
        <begin position="1"/>
        <end position="24"/>
    </location>
</feature>
<evidence type="ECO:0008006" key="4">
    <source>
        <dbReference type="Google" id="ProtNLM"/>
    </source>
</evidence>
<dbReference type="EMBL" id="NHMK01000010">
    <property type="protein sequence ID" value="OWL96867.1"/>
    <property type="molecule type" value="Genomic_DNA"/>
</dbReference>
<dbReference type="InterPro" id="IPR015141">
    <property type="entry name" value="PLipase_A2_prok/fun"/>
</dbReference>
<evidence type="ECO:0000256" key="1">
    <source>
        <dbReference type="SAM" id="SignalP"/>
    </source>
</evidence>
<feature type="chain" id="PRO_5012806142" description="Phospholipase" evidence="1">
    <location>
        <begin position="25"/>
        <end position="243"/>
    </location>
</feature>
<evidence type="ECO:0000313" key="3">
    <source>
        <dbReference type="Proteomes" id="UP000197208"/>
    </source>
</evidence>
<dbReference type="SUPFAM" id="SSF48619">
    <property type="entry name" value="Phospholipase A2, PLA2"/>
    <property type="match status" value="1"/>
</dbReference>
<sequence>MNRTLNHRPLSLRLGLLIGTLTLASCGQQVTPATEQPDAALPVAAPVLSGSVREQLAQLAQRPELQDADSQAILSANPDDPALLENLKRAYGLLPAQGDAAALTAEQLGASEPLTAQATGKAGYAQTVAWGSVRNYRSQKSSPRYSGLDWRSNGCSAPSGFGLGYSETFRPACDVHDFGYRNLPDLTNKVTWPYNKTRTDNAFLDNMQAICAAKSLVKRPPCYAAATAYHRVVLVAGWANWHR</sequence>
<evidence type="ECO:0000313" key="2">
    <source>
        <dbReference type="EMBL" id="OWL96867.1"/>
    </source>
</evidence>
<keyword evidence="1" id="KW-0732">Signal</keyword>
<name>A0A246BMG6_9DEIO</name>
<dbReference type="GO" id="GO:0050482">
    <property type="term" value="P:arachidonate secretion"/>
    <property type="evidence" value="ECO:0007669"/>
    <property type="project" value="InterPro"/>
</dbReference>